<dbReference type="Gene3D" id="1.10.533.10">
    <property type="entry name" value="Death Domain, Fas"/>
    <property type="match status" value="1"/>
</dbReference>
<feature type="domain" description="Tube Death" evidence="2">
    <location>
        <begin position="47"/>
        <end position="127"/>
    </location>
</feature>
<evidence type="ECO:0000256" key="1">
    <source>
        <dbReference type="SAM" id="MobiDB-lite"/>
    </source>
</evidence>
<dbReference type="InterPro" id="IPR029397">
    <property type="entry name" value="Tube_Death"/>
</dbReference>
<accession>A0AAV2N5W1</accession>
<gene>
    <name evidence="3" type="ORF">LPLAT_LOCUS1503</name>
</gene>
<feature type="compositionally biased region" description="Basic and acidic residues" evidence="1">
    <location>
        <begin position="237"/>
        <end position="248"/>
    </location>
</feature>
<dbReference type="EMBL" id="OZ034833">
    <property type="protein sequence ID" value="CAL1674986.1"/>
    <property type="molecule type" value="Genomic_DNA"/>
</dbReference>
<reference evidence="3" key="1">
    <citation type="submission" date="2024-04" db="EMBL/GenBank/DDBJ databases">
        <authorList>
            <consortium name="Molecular Ecology Group"/>
        </authorList>
    </citation>
    <scope>NUCLEOTIDE SEQUENCE</scope>
</reference>
<protein>
    <recommendedName>
        <fullName evidence="2">Tube Death domain-containing protein</fullName>
    </recommendedName>
</protein>
<evidence type="ECO:0000313" key="4">
    <source>
        <dbReference type="Proteomes" id="UP001497644"/>
    </source>
</evidence>
<proteinExistence type="predicted"/>
<name>A0AAV2N5W1_9HYME</name>
<dbReference type="AlphaFoldDB" id="A0AAV2N5W1"/>
<feature type="region of interest" description="Disordered" evidence="1">
    <location>
        <begin position="226"/>
        <end position="248"/>
    </location>
</feature>
<keyword evidence="4" id="KW-1185">Reference proteome</keyword>
<sequence length="274" mass="30759">MSSEVCLDMEIRKLRPGELYTLSNILSMSDSWKKLMAIVPKQENVPKFSSDHISIIEQTAYGNKRNAAEMFLDEWSTMGRKRPTLRLLLELLIKAELFRAADYVACDILKQERPRRPDYGPAASIDISDATINNLLGKDQMLSQDMSADSVIVGSTSELISEINRMFPGENTNKAVNENILDADTTDADNSLYCEKSTGVALLESIRSDLIKFSVTDICEVVNKHTEHTSASTSKHNPADIRKENPEKPLDITAQYYEYEEVSSQELPVCLNQS</sequence>
<evidence type="ECO:0000313" key="3">
    <source>
        <dbReference type="EMBL" id="CAL1674986.1"/>
    </source>
</evidence>
<dbReference type="Pfam" id="PF14786">
    <property type="entry name" value="Death_2"/>
    <property type="match status" value="1"/>
</dbReference>
<evidence type="ECO:0000259" key="2">
    <source>
        <dbReference type="Pfam" id="PF14786"/>
    </source>
</evidence>
<dbReference type="InterPro" id="IPR011029">
    <property type="entry name" value="DEATH-like_dom_sf"/>
</dbReference>
<dbReference type="SUPFAM" id="SSF47986">
    <property type="entry name" value="DEATH domain"/>
    <property type="match status" value="1"/>
</dbReference>
<organism evidence="3 4">
    <name type="scientific">Lasius platythorax</name>
    <dbReference type="NCBI Taxonomy" id="488582"/>
    <lineage>
        <taxon>Eukaryota</taxon>
        <taxon>Metazoa</taxon>
        <taxon>Ecdysozoa</taxon>
        <taxon>Arthropoda</taxon>
        <taxon>Hexapoda</taxon>
        <taxon>Insecta</taxon>
        <taxon>Pterygota</taxon>
        <taxon>Neoptera</taxon>
        <taxon>Endopterygota</taxon>
        <taxon>Hymenoptera</taxon>
        <taxon>Apocrita</taxon>
        <taxon>Aculeata</taxon>
        <taxon>Formicoidea</taxon>
        <taxon>Formicidae</taxon>
        <taxon>Formicinae</taxon>
        <taxon>Lasius</taxon>
        <taxon>Lasius</taxon>
    </lineage>
</organism>
<dbReference type="Proteomes" id="UP001497644">
    <property type="component" value="Chromosome 10"/>
</dbReference>
<dbReference type="CDD" id="cd08308">
    <property type="entry name" value="Death_Tube"/>
    <property type="match status" value="1"/>
</dbReference>